<dbReference type="Proteomes" id="UP001341840">
    <property type="component" value="Unassembled WGS sequence"/>
</dbReference>
<organism evidence="1 2">
    <name type="scientific">Stylosanthes scabra</name>
    <dbReference type="NCBI Taxonomy" id="79078"/>
    <lineage>
        <taxon>Eukaryota</taxon>
        <taxon>Viridiplantae</taxon>
        <taxon>Streptophyta</taxon>
        <taxon>Embryophyta</taxon>
        <taxon>Tracheophyta</taxon>
        <taxon>Spermatophyta</taxon>
        <taxon>Magnoliopsida</taxon>
        <taxon>eudicotyledons</taxon>
        <taxon>Gunneridae</taxon>
        <taxon>Pentapetalae</taxon>
        <taxon>rosids</taxon>
        <taxon>fabids</taxon>
        <taxon>Fabales</taxon>
        <taxon>Fabaceae</taxon>
        <taxon>Papilionoideae</taxon>
        <taxon>50 kb inversion clade</taxon>
        <taxon>dalbergioids sensu lato</taxon>
        <taxon>Dalbergieae</taxon>
        <taxon>Pterocarpus clade</taxon>
        <taxon>Stylosanthes</taxon>
    </lineage>
</organism>
<reference evidence="1 2" key="1">
    <citation type="journal article" date="2023" name="Plants (Basel)">
        <title>Bridging the Gap: Combining Genomics and Transcriptomics Approaches to Understand Stylosanthes scabra, an Orphan Legume from the Brazilian Caatinga.</title>
        <authorList>
            <person name="Ferreira-Neto J.R.C."/>
            <person name="da Silva M.D."/>
            <person name="Binneck E."/>
            <person name="de Melo N.F."/>
            <person name="da Silva R.H."/>
            <person name="de Melo A.L.T.M."/>
            <person name="Pandolfi V."/>
            <person name="Bustamante F.O."/>
            <person name="Brasileiro-Vidal A.C."/>
            <person name="Benko-Iseppon A.M."/>
        </authorList>
    </citation>
    <scope>NUCLEOTIDE SEQUENCE [LARGE SCALE GENOMIC DNA]</scope>
    <source>
        <tissue evidence="1">Leaves</tissue>
    </source>
</reference>
<sequence length="88" mass="10480">MVINVFKAMQYPKEDDKDGCMRIDIIEELIREVLQEEAMSKLQTKQARYNDLDDTNHNFVMQKIVKEVQEIPLKVQNFGNEMQIFENE</sequence>
<proteinExistence type="predicted"/>
<feature type="non-terminal residue" evidence="1">
    <location>
        <position position="88"/>
    </location>
</feature>
<evidence type="ECO:0000313" key="1">
    <source>
        <dbReference type="EMBL" id="MED6115515.1"/>
    </source>
</evidence>
<comment type="caution">
    <text evidence="1">The sequence shown here is derived from an EMBL/GenBank/DDBJ whole genome shotgun (WGS) entry which is preliminary data.</text>
</comment>
<name>A0ABU6QVW4_9FABA</name>
<keyword evidence="2" id="KW-1185">Reference proteome</keyword>
<gene>
    <name evidence="1" type="ORF">PIB30_091352</name>
</gene>
<dbReference type="EMBL" id="JASCZI010001819">
    <property type="protein sequence ID" value="MED6115515.1"/>
    <property type="molecule type" value="Genomic_DNA"/>
</dbReference>
<protein>
    <submittedName>
        <fullName evidence="1">Uncharacterized protein</fullName>
    </submittedName>
</protein>
<evidence type="ECO:0000313" key="2">
    <source>
        <dbReference type="Proteomes" id="UP001341840"/>
    </source>
</evidence>
<accession>A0ABU6QVW4</accession>